<dbReference type="EMBL" id="JJML01000054">
    <property type="protein sequence ID" value="KGF71725.1"/>
    <property type="molecule type" value="Genomic_DNA"/>
</dbReference>
<comment type="caution">
    <text evidence="1">The sequence shown here is derived from an EMBL/GenBank/DDBJ whole genome shotgun (WGS) entry which is preliminary data.</text>
</comment>
<reference evidence="1 2" key="1">
    <citation type="journal article" date="2014" name="Mol. Ecol.">
        <title>Evolution of Synechococcus.</title>
        <authorList>
            <person name="Dvorak P."/>
            <person name="Casamatta D."/>
            <person name="Hasler P."/>
            <person name="Poulickova A."/>
            <person name="Ondrej V."/>
            <person name="Sanges R."/>
        </authorList>
    </citation>
    <scope>NUCLEOTIDE SEQUENCE [LARGE SCALE GENOMIC DNA]</scope>
    <source>
        <strain evidence="1 2">CAUP A 1101</strain>
    </source>
</reference>
<dbReference type="STRING" id="1497020.DO97_16010"/>
<evidence type="ECO:0000313" key="2">
    <source>
        <dbReference type="Proteomes" id="UP000030170"/>
    </source>
</evidence>
<accession>A0A098TGK8</accession>
<organism evidence="1 2">
    <name type="scientific">Neosynechococcus sphagnicola sy1</name>
    <dbReference type="NCBI Taxonomy" id="1497020"/>
    <lineage>
        <taxon>Bacteria</taxon>
        <taxon>Bacillati</taxon>
        <taxon>Cyanobacteriota</taxon>
        <taxon>Cyanophyceae</taxon>
        <taxon>Neosynechococcales</taxon>
        <taxon>Neosynechococcaceae</taxon>
        <taxon>Neosynechococcus</taxon>
    </lineage>
</organism>
<proteinExistence type="predicted"/>
<name>A0A098TGK8_9CYAN</name>
<gene>
    <name evidence="1" type="ORF">DO97_16010</name>
</gene>
<dbReference type="Proteomes" id="UP000030170">
    <property type="component" value="Unassembled WGS sequence"/>
</dbReference>
<sequence>MIASYSWTWLTGLKRNRLANPDQKTGNRPICNVALTDRGTVVHLKGHGFVRVFKMVAQDGDIDDRATNDVQMSPLKRQQWAEFEWLIEEYHRSLQQCCGVE</sequence>
<keyword evidence="2" id="KW-1185">Reference proteome</keyword>
<evidence type="ECO:0000313" key="1">
    <source>
        <dbReference type="EMBL" id="KGF71725.1"/>
    </source>
</evidence>
<protein>
    <submittedName>
        <fullName evidence="1">Uncharacterized protein</fullName>
    </submittedName>
</protein>
<dbReference type="AlphaFoldDB" id="A0A098TGK8"/>